<proteinExistence type="predicted"/>
<dbReference type="EMBL" id="JAUKUA010000001">
    <property type="protein sequence ID" value="KAK0730832.1"/>
    <property type="molecule type" value="Genomic_DNA"/>
</dbReference>
<evidence type="ECO:0000256" key="1">
    <source>
        <dbReference type="SAM" id="MobiDB-lite"/>
    </source>
</evidence>
<sequence length="91" mass="10523">MPRSQSKWCRINGQRGPELLNLESRSQPQGPSPRMGARMWPFHSAQRRTAWRIERRRGEPAHTTSPDHLPYTVMPRCDNARDEECGLLTAL</sequence>
<comment type="caution">
    <text evidence="2">The sequence shown here is derived from an EMBL/GenBank/DDBJ whole genome shotgun (WGS) entry which is preliminary data.</text>
</comment>
<evidence type="ECO:0000313" key="2">
    <source>
        <dbReference type="EMBL" id="KAK0730832.1"/>
    </source>
</evidence>
<feature type="region of interest" description="Disordered" evidence="1">
    <location>
        <begin position="55"/>
        <end position="75"/>
    </location>
</feature>
<feature type="region of interest" description="Disordered" evidence="1">
    <location>
        <begin position="1"/>
        <end position="38"/>
    </location>
</feature>
<reference evidence="2" key="1">
    <citation type="submission" date="2023-06" db="EMBL/GenBank/DDBJ databases">
        <title>Genome-scale phylogeny and comparative genomics of the fungal order Sordariales.</title>
        <authorList>
            <consortium name="Lawrence Berkeley National Laboratory"/>
            <person name="Hensen N."/>
            <person name="Bonometti L."/>
            <person name="Westerberg I."/>
            <person name="Brannstrom I.O."/>
            <person name="Guillou S."/>
            <person name="Cros-Aarteil S."/>
            <person name="Calhoun S."/>
            <person name="Haridas S."/>
            <person name="Kuo A."/>
            <person name="Mondo S."/>
            <person name="Pangilinan J."/>
            <person name="Riley R."/>
            <person name="Labutti K."/>
            <person name="Andreopoulos B."/>
            <person name="Lipzen A."/>
            <person name="Chen C."/>
            <person name="Yanf M."/>
            <person name="Daum C."/>
            <person name="Ng V."/>
            <person name="Clum A."/>
            <person name="Steindorff A."/>
            <person name="Ohm R."/>
            <person name="Martin F."/>
            <person name="Silar P."/>
            <person name="Natvig D."/>
            <person name="Lalanne C."/>
            <person name="Gautier V."/>
            <person name="Ament-Velasquez S.L."/>
            <person name="Kruys A."/>
            <person name="Hutchinson M.I."/>
            <person name="Powell A.J."/>
            <person name="Barry K."/>
            <person name="Miller A.N."/>
            <person name="Grigoriev I.V."/>
            <person name="Debuchy R."/>
            <person name="Gladieux P."/>
            <person name="Thoren M.H."/>
            <person name="Johannesson H."/>
        </authorList>
    </citation>
    <scope>NUCLEOTIDE SEQUENCE</scope>
    <source>
        <strain evidence="2">SMH4607-1</strain>
    </source>
</reference>
<gene>
    <name evidence="2" type="ORF">B0H67DRAFT_52002</name>
</gene>
<keyword evidence="3" id="KW-1185">Reference proteome</keyword>
<organism evidence="2 3">
    <name type="scientific">Lasiosphaeris hirsuta</name>
    <dbReference type="NCBI Taxonomy" id="260670"/>
    <lineage>
        <taxon>Eukaryota</taxon>
        <taxon>Fungi</taxon>
        <taxon>Dikarya</taxon>
        <taxon>Ascomycota</taxon>
        <taxon>Pezizomycotina</taxon>
        <taxon>Sordariomycetes</taxon>
        <taxon>Sordariomycetidae</taxon>
        <taxon>Sordariales</taxon>
        <taxon>Lasiosphaeriaceae</taxon>
        <taxon>Lasiosphaeris</taxon>
    </lineage>
</organism>
<dbReference type="Proteomes" id="UP001172102">
    <property type="component" value="Unassembled WGS sequence"/>
</dbReference>
<dbReference type="AlphaFoldDB" id="A0AA40BAR9"/>
<evidence type="ECO:0000313" key="3">
    <source>
        <dbReference type="Proteomes" id="UP001172102"/>
    </source>
</evidence>
<protein>
    <submittedName>
        <fullName evidence="2">Uncharacterized protein</fullName>
    </submittedName>
</protein>
<name>A0AA40BAR9_9PEZI</name>
<accession>A0AA40BAR9</accession>